<accession>A0AAV4Y4I7</accession>
<organism evidence="1 2">
    <name type="scientific">Caerostris extrusa</name>
    <name type="common">Bark spider</name>
    <name type="synonym">Caerostris bankana</name>
    <dbReference type="NCBI Taxonomy" id="172846"/>
    <lineage>
        <taxon>Eukaryota</taxon>
        <taxon>Metazoa</taxon>
        <taxon>Ecdysozoa</taxon>
        <taxon>Arthropoda</taxon>
        <taxon>Chelicerata</taxon>
        <taxon>Arachnida</taxon>
        <taxon>Araneae</taxon>
        <taxon>Araneomorphae</taxon>
        <taxon>Entelegynae</taxon>
        <taxon>Araneoidea</taxon>
        <taxon>Araneidae</taxon>
        <taxon>Caerostris</taxon>
    </lineage>
</organism>
<sequence>MCCLTRISASPIPLFIRSNQDSDSIIVMDHLTIRDVLDKWASTLEPRSLFGNDLLVEKRIDNRLQMLVLKSRGDFETTPQVE</sequence>
<reference evidence="1 2" key="1">
    <citation type="submission" date="2021-06" db="EMBL/GenBank/DDBJ databases">
        <title>Caerostris extrusa draft genome.</title>
        <authorList>
            <person name="Kono N."/>
            <person name="Arakawa K."/>
        </authorList>
    </citation>
    <scope>NUCLEOTIDE SEQUENCE [LARGE SCALE GENOMIC DNA]</scope>
</reference>
<gene>
    <name evidence="1" type="ORF">CEXT_348251</name>
</gene>
<evidence type="ECO:0000313" key="1">
    <source>
        <dbReference type="EMBL" id="GIZ02371.1"/>
    </source>
</evidence>
<dbReference type="Proteomes" id="UP001054945">
    <property type="component" value="Unassembled WGS sequence"/>
</dbReference>
<keyword evidence="2" id="KW-1185">Reference proteome</keyword>
<name>A0AAV4Y4I7_CAEEX</name>
<dbReference type="EMBL" id="BPLR01001445">
    <property type="protein sequence ID" value="GIZ02371.1"/>
    <property type="molecule type" value="Genomic_DNA"/>
</dbReference>
<dbReference type="AlphaFoldDB" id="A0AAV4Y4I7"/>
<comment type="caution">
    <text evidence="1">The sequence shown here is derived from an EMBL/GenBank/DDBJ whole genome shotgun (WGS) entry which is preliminary data.</text>
</comment>
<protein>
    <submittedName>
        <fullName evidence="1">Uncharacterized protein</fullName>
    </submittedName>
</protein>
<proteinExistence type="predicted"/>
<evidence type="ECO:0000313" key="2">
    <source>
        <dbReference type="Proteomes" id="UP001054945"/>
    </source>
</evidence>